<evidence type="ECO:0000313" key="7">
    <source>
        <dbReference type="Proteomes" id="UP000324907"/>
    </source>
</evidence>
<evidence type="ECO:0000313" key="3">
    <source>
        <dbReference type="EMBL" id="KAA0168199.1"/>
    </source>
</evidence>
<keyword evidence="6" id="KW-1185">Reference proteome</keyword>
<protein>
    <submittedName>
        <fullName evidence="3">Uncharacterized protein</fullName>
    </submittedName>
</protein>
<evidence type="ECO:0000313" key="1">
    <source>
        <dbReference type="EMBL" id="KAA0152005.1"/>
    </source>
</evidence>
<dbReference type="EMBL" id="VLTM01000009">
    <property type="protein sequence ID" value="KAA0166320.1"/>
    <property type="molecule type" value="Genomic_DNA"/>
</dbReference>
<name>A0A5A8DSN6_CAFRO</name>
<dbReference type="Proteomes" id="UP000322899">
    <property type="component" value="Unassembled WGS sequence"/>
</dbReference>
<dbReference type="EMBL" id="VLTN01000023">
    <property type="protein sequence ID" value="KAA0152005.1"/>
    <property type="molecule type" value="Genomic_DNA"/>
</dbReference>
<evidence type="ECO:0000313" key="4">
    <source>
        <dbReference type="EMBL" id="KAA0173326.1"/>
    </source>
</evidence>
<evidence type="ECO:0000313" key="5">
    <source>
        <dbReference type="Proteomes" id="UP000322899"/>
    </source>
</evidence>
<sequence length="209" mass="22862">MAEARLREARARKEAARLRAEEASAALKATIAQVSATNQHSKIGEVRDRTLERVTETSGLRGLQRQYAGADLGRDEDEAAAAAASEAAAAAAAESKEEREERIAMERARRLVMRNMGIPDKKGPRVREGPHLVDHVKALRQFSSAGEDAYVTETRAAFTRDAEFDEEVARNARRTTGKLKKNAFTEYTEAVARSGARAAAEAAKTKPRK</sequence>
<dbReference type="Proteomes" id="UP000325113">
    <property type="component" value="Unassembled WGS sequence"/>
</dbReference>
<accession>A0A5A8DSN6</accession>
<evidence type="ECO:0000313" key="2">
    <source>
        <dbReference type="EMBL" id="KAA0166320.1"/>
    </source>
</evidence>
<comment type="caution">
    <text evidence="3">The sequence shown here is derived from an EMBL/GenBank/DDBJ whole genome shotgun (WGS) entry which is preliminary data.</text>
</comment>
<reference evidence="5 6" key="1">
    <citation type="submission" date="2019-07" db="EMBL/GenBank/DDBJ databases">
        <title>Genomes of Cafeteria roenbergensis.</title>
        <authorList>
            <person name="Fischer M.G."/>
            <person name="Hackl T."/>
            <person name="Roman M."/>
        </authorList>
    </citation>
    <scope>NUCLEOTIDE SEQUENCE [LARGE SCALE GENOMIC DNA]</scope>
    <source>
        <strain evidence="1 6">BVI</strain>
        <strain evidence="2 8">Cflag</strain>
        <strain evidence="4 5">E4-10P</strain>
        <strain evidence="3 7">RCC970-E3</strain>
    </source>
</reference>
<organism evidence="3 7">
    <name type="scientific">Cafeteria roenbergensis</name>
    <name type="common">Marine flagellate</name>
    <dbReference type="NCBI Taxonomy" id="33653"/>
    <lineage>
        <taxon>Eukaryota</taxon>
        <taxon>Sar</taxon>
        <taxon>Stramenopiles</taxon>
        <taxon>Bigyra</taxon>
        <taxon>Opalozoa</taxon>
        <taxon>Bicosoecida</taxon>
        <taxon>Cafeteriaceae</taxon>
        <taxon>Cafeteria</taxon>
    </lineage>
</organism>
<proteinExistence type="predicted"/>
<gene>
    <name evidence="4" type="ORF">FNF27_05250</name>
    <name evidence="3" type="ORF">FNF28_02617</name>
    <name evidence="1" type="ORF">FNF29_04120</name>
    <name evidence="2" type="ORF">FNF31_01544</name>
</gene>
<evidence type="ECO:0000313" key="6">
    <source>
        <dbReference type="Proteomes" id="UP000323011"/>
    </source>
</evidence>
<dbReference type="Proteomes" id="UP000324907">
    <property type="component" value="Unassembled WGS sequence"/>
</dbReference>
<dbReference type="AlphaFoldDB" id="A0A5A8DSN6"/>
<dbReference type="EMBL" id="VLTL01000030">
    <property type="protein sequence ID" value="KAA0168199.1"/>
    <property type="molecule type" value="Genomic_DNA"/>
</dbReference>
<dbReference type="EMBL" id="VLTO01000035">
    <property type="protein sequence ID" value="KAA0173326.1"/>
    <property type="molecule type" value="Genomic_DNA"/>
</dbReference>
<dbReference type="Proteomes" id="UP000323011">
    <property type="component" value="Unassembled WGS sequence"/>
</dbReference>
<evidence type="ECO:0000313" key="8">
    <source>
        <dbReference type="Proteomes" id="UP000325113"/>
    </source>
</evidence>